<name>A0ABU1T348_9ACTO</name>
<dbReference type="Gene3D" id="3.30.70.1450">
    <property type="entry name" value="Regulator of K+ conductance, C-terminal domain"/>
    <property type="match status" value="1"/>
</dbReference>
<dbReference type="SUPFAM" id="SSF51735">
    <property type="entry name" value="NAD(P)-binding Rossmann-fold domains"/>
    <property type="match status" value="1"/>
</dbReference>
<evidence type="ECO:0000259" key="1">
    <source>
        <dbReference type="PROSITE" id="PS51202"/>
    </source>
</evidence>
<dbReference type="Gene3D" id="3.40.50.720">
    <property type="entry name" value="NAD(P)-binding Rossmann-like Domain"/>
    <property type="match status" value="1"/>
</dbReference>
<protein>
    <submittedName>
        <fullName evidence="2">Trk system potassium uptake protein TrkA</fullName>
    </submittedName>
</protein>
<dbReference type="Pfam" id="PF02254">
    <property type="entry name" value="TrkA_N"/>
    <property type="match status" value="1"/>
</dbReference>
<keyword evidence="3" id="KW-1185">Reference proteome</keyword>
<dbReference type="InterPro" id="IPR036721">
    <property type="entry name" value="RCK_C_sf"/>
</dbReference>
<dbReference type="EMBL" id="JAVDUJ010000001">
    <property type="protein sequence ID" value="MDR6939301.1"/>
    <property type="molecule type" value="Genomic_DNA"/>
</dbReference>
<feature type="domain" description="RCK C-terminal" evidence="1">
    <location>
        <begin position="139"/>
        <end position="221"/>
    </location>
</feature>
<proteinExistence type="predicted"/>
<evidence type="ECO:0000313" key="3">
    <source>
        <dbReference type="Proteomes" id="UP001266099"/>
    </source>
</evidence>
<dbReference type="InterPro" id="IPR003148">
    <property type="entry name" value="RCK_N"/>
</dbReference>
<sequence>MARKDTSKDAVLVIGLGRFGAAIAVTLDKLGKDVLAVESNPILAQKWANRFRVVEADARSAEALTQLGGGDFSIAVVGVGTSLEASVLITANLVDLGVEQIWAKATSREHGTILRRIGAHHVVYPEFDAGQRVAHMVSGKMLDYIEMEDHFTIVKMLPPRDIIGFPVAQLKLREKYGITLIGVKSPGQPFEYTTPETMINAADTLIVSGDPTLLEEFAERI</sequence>
<comment type="caution">
    <text evidence="2">The sequence shown here is derived from an EMBL/GenBank/DDBJ whole genome shotgun (WGS) entry which is preliminary data.</text>
</comment>
<accession>A0ABU1T348</accession>
<evidence type="ECO:0000313" key="2">
    <source>
        <dbReference type="EMBL" id="MDR6939301.1"/>
    </source>
</evidence>
<dbReference type="PANTHER" id="PTHR43833:SF7">
    <property type="entry name" value="KTR SYSTEM POTASSIUM UPTAKE PROTEIN C"/>
    <property type="match status" value="1"/>
</dbReference>
<reference evidence="2 3" key="1">
    <citation type="submission" date="2023-07" db="EMBL/GenBank/DDBJ databases">
        <title>Sequencing the genomes of 1000 actinobacteria strains.</title>
        <authorList>
            <person name="Klenk H.-P."/>
        </authorList>
    </citation>
    <scope>NUCLEOTIDE SEQUENCE [LARGE SCALE GENOMIC DNA]</scope>
    <source>
        <strain evidence="2 3">DSM 15539</strain>
    </source>
</reference>
<organism evidence="2 3">
    <name type="scientific">Arcanobacterium hippocoleae</name>
    <dbReference type="NCBI Taxonomy" id="149017"/>
    <lineage>
        <taxon>Bacteria</taxon>
        <taxon>Bacillati</taxon>
        <taxon>Actinomycetota</taxon>
        <taxon>Actinomycetes</taxon>
        <taxon>Actinomycetales</taxon>
        <taxon>Actinomycetaceae</taxon>
        <taxon>Arcanobacterium</taxon>
    </lineage>
</organism>
<dbReference type="PROSITE" id="PS51202">
    <property type="entry name" value="RCK_C"/>
    <property type="match status" value="1"/>
</dbReference>
<dbReference type="SUPFAM" id="SSF116726">
    <property type="entry name" value="TrkA C-terminal domain-like"/>
    <property type="match status" value="1"/>
</dbReference>
<dbReference type="InterPro" id="IPR050721">
    <property type="entry name" value="Trk_Ktr_HKT_K-transport"/>
</dbReference>
<dbReference type="RefSeq" id="WP_309955886.1">
    <property type="nucleotide sequence ID" value="NZ_CP136414.1"/>
</dbReference>
<dbReference type="Proteomes" id="UP001266099">
    <property type="component" value="Unassembled WGS sequence"/>
</dbReference>
<dbReference type="PANTHER" id="PTHR43833">
    <property type="entry name" value="POTASSIUM CHANNEL PROTEIN 2-RELATED-RELATED"/>
    <property type="match status" value="1"/>
</dbReference>
<dbReference type="InterPro" id="IPR006037">
    <property type="entry name" value="RCK_C"/>
</dbReference>
<gene>
    <name evidence="2" type="ORF">J2S36_000844</name>
</gene>
<dbReference type="InterPro" id="IPR036291">
    <property type="entry name" value="NAD(P)-bd_dom_sf"/>
</dbReference>
<dbReference type="Pfam" id="PF02080">
    <property type="entry name" value="TrkA_C"/>
    <property type="match status" value="1"/>
</dbReference>